<proteinExistence type="inferred from homology"/>
<keyword evidence="10" id="KW-0966">Cell projection</keyword>
<accession>A0ABM8TV16</accession>
<dbReference type="Proteomes" id="UP000672657">
    <property type="component" value="Unassembled WGS sequence"/>
</dbReference>
<evidence type="ECO:0000256" key="6">
    <source>
        <dbReference type="ARBA" id="ARBA00023125"/>
    </source>
</evidence>
<keyword evidence="8 9" id="KW-0804">Transcription</keyword>
<evidence type="ECO:0000313" key="11">
    <source>
        <dbReference type="Proteomes" id="UP000672657"/>
    </source>
</evidence>
<dbReference type="EMBL" id="CAJPVI010000082">
    <property type="protein sequence ID" value="CAG2160496.1"/>
    <property type="molecule type" value="Genomic_DNA"/>
</dbReference>
<comment type="similarity">
    <text evidence="9">Belongs to the FlhC family.</text>
</comment>
<dbReference type="InterPro" id="IPR007944">
    <property type="entry name" value="FlhC"/>
</dbReference>
<reference evidence="10 11" key="1">
    <citation type="submission" date="2021-03" db="EMBL/GenBank/DDBJ databases">
        <authorList>
            <person name="Peeters C."/>
        </authorList>
    </citation>
    <scope>NUCLEOTIDE SEQUENCE [LARGE SCALE GENOMIC DNA]</scope>
    <source>
        <strain evidence="10 11">LMG 26411</strain>
    </source>
</reference>
<keyword evidence="2 9" id="KW-0479">Metal-binding</keyword>
<feature type="binding site" evidence="9">
    <location>
        <position position="168"/>
    </location>
    <ligand>
        <name>Zn(2+)</name>
        <dbReference type="ChEBI" id="CHEBI:29105"/>
    </ligand>
</feature>
<keyword evidence="4 9" id="KW-0862">Zinc</keyword>
<keyword evidence="7 9" id="KW-0010">Activator</keyword>
<evidence type="ECO:0000256" key="2">
    <source>
        <dbReference type="ARBA" id="ARBA00022723"/>
    </source>
</evidence>
<sequence length="223" mass="24874">MNAAMNSENAAPARKSVLRDAEDFRLAIELIGFGARLQVLEAEVSLSRDRLTRLYKELRGVSPPKGQLPFSPDWFLTWRPNVHASLFLSAFRFLEAHSGQTRIERLLSAYRLYQEQVAMIGEEVVLSFTRAWTLVRFVECGTIELCSCKCCGGKYVRHTYDLQSNFVCGLCAPPPRAAKGKKAKPAVPAAAQSTGLQLRLRPEYALAARLPRRAPMVAALHAR</sequence>
<comment type="caution">
    <text evidence="10">The sequence shown here is derived from an EMBL/GenBank/DDBJ whole genome shotgun (WGS) entry which is preliminary data.</text>
</comment>
<keyword evidence="5 9" id="KW-0805">Transcription regulation</keyword>
<evidence type="ECO:0000256" key="9">
    <source>
        <dbReference type="HAMAP-Rule" id="MF_01891"/>
    </source>
</evidence>
<dbReference type="NCBIfam" id="NF009365">
    <property type="entry name" value="PRK12722.1"/>
    <property type="match status" value="1"/>
</dbReference>
<dbReference type="Pfam" id="PF05280">
    <property type="entry name" value="FlhC"/>
    <property type="match status" value="1"/>
</dbReference>
<feature type="binding site" evidence="9">
    <location>
        <position position="151"/>
    </location>
    <ligand>
        <name>Zn(2+)</name>
        <dbReference type="ChEBI" id="CHEBI:29105"/>
    </ligand>
</feature>
<feature type="binding site" evidence="9">
    <location>
        <position position="148"/>
    </location>
    <ligand>
        <name>Zn(2+)</name>
        <dbReference type="ChEBI" id="CHEBI:29105"/>
    </ligand>
</feature>
<gene>
    <name evidence="10" type="primary">flhC_3</name>
    <name evidence="9" type="synonym">flhC</name>
    <name evidence="10" type="ORF">LMG26411_07525</name>
</gene>
<dbReference type="SUPFAM" id="SSF160930">
    <property type="entry name" value="FlhC-like"/>
    <property type="match status" value="1"/>
</dbReference>
<evidence type="ECO:0000313" key="10">
    <source>
        <dbReference type="EMBL" id="CAG2160496.1"/>
    </source>
</evidence>
<evidence type="ECO:0000256" key="4">
    <source>
        <dbReference type="ARBA" id="ARBA00022833"/>
    </source>
</evidence>
<keyword evidence="11" id="KW-1185">Reference proteome</keyword>
<keyword evidence="10" id="KW-0282">Flagellum</keyword>
<evidence type="ECO:0000256" key="1">
    <source>
        <dbReference type="ARBA" id="ARBA00022490"/>
    </source>
</evidence>
<feature type="binding site" evidence="9">
    <location>
        <position position="171"/>
    </location>
    <ligand>
        <name>Zn(2+)</name>
        <dbReference type="ChEBI" id="CHEBI:29105"/>
    </ligand>
</feature>
<comment type="subcellular location">
    <subcellularLocation>
        <location evidence="9">Cytoplasm</location>
    </subcellularLocation>
</comment>
<comment type="cofactor">
    <cofactor evidence="9">
        <name>Zn(2+)</name>
        <dbReference type="ChEBI" id="CHEBI:29105"/>
    </cofactor>
    <text evidence="9">Binds 1 zinc ion per subunit.</text>
</comment>
<protein>
    <recommendedName>
        <fullName evidence="9">Flagellar transcriptional regulator FlhC</fullName>
    </recommendedName>
</protein>
<organism evidence="10 11">
    <name type="scientific">Cupriavidus numazuensis</name>
    <dbReference type="NCBI Taxonomy" id="221992"/>
    <lineage>
        <taxon>Bacteria</taxon>
        <taxon>Pseudomonadati</taxon>
        <taxon>Pseudomonadota</taxon>
        <taxon>Betaproteobacteria</taxon>
        <taxon>Burkholderiales</taxon>
        <taxon>Burkholderiaceae</taxon>
        <taxon>Cupriavidus</taxon>
    </lineage>
</organism>
<evidence type="ECO:0000256" key="8">
    <source>
        <dbReference type="ARBA" id="ARBA00023163"/>
    </source>
</evidence>
<evidence type="ECO:0000256" key="5">
    <source>
        <dbReference type="ARBA" id="ARBA00023015"/>
    </source>
</evidence>
<dbReference type="HAMAP" id="MF_01891">
    <property type="entry name" value="FhlC"/>
    <property type="match status" value="1"/>
</dbReference>
<keyword evidence="6 9" id="KW-0238">DNA-binding</keyword>
<evidence type="ECO:0000256" key="7">
    <source>
        <dbReference type="ARBA" id="ARBA00023159"/>
    </source>
</evidence>
<comment type="function">
    <text evidence="9">Functions in complex with FlhD as a master transcriptional regulator that regulates transcription of several flagellar and non-flagellar operons by binding to their promoter region. Activates expression of class 2 flagellar genes, including fliA, which is a flagellum-specific sigma factor that turns on the class 3 genes. Also regulates genes whose products function in a variety of physiological pathways.</text>
</comment>
<keyword evidence="1 9" id="KW-0963">Cytoplasm</keyword>
<keyword evidence="10" id="KW-0969">Cilium</keyword>
<evidence type="ECO:0000256" key="3">
    <source>
        <dbReference type="ARBA" id="ARBA00022795"/>
    </source>
</evidence>
<name>A0ABM8TV16_9BURK</name>
<comment type="subunit">
    <text evidence="9">Heterohexamer composed of two FlhC and four FlhD subunits. Each FlhC binds a FlhD dimer, forming a heterotrimer, and a hexamer assembles by dimerization of two heterotrimers.</text>
</comment>
<keyword evidence="3 9" id="KW-1005">Bacterial flagellum biogenesis</keyword>